<dbReference type="EMBL" id="DS028094">
    <property type="protein sequence ID" value="KMP03879.1"/>
    <property type="molecule type" value="Genomic_DNA"/>
</dbReference>
<evidence type="ECO:0000313" key="2">
    <source>
        <dbReference type="Proteomes" id="UP000054565"/>
    </source>
</evidence>
<reference evidence="2" key="1">
    <citation type="journal article" date="2010" name="Genome Res.">
        <title>Population genomic sequencing of Coccidioides fungi reveals recent hybridization and transposon control.</title>
        <authorList>
            <person name="Neafsey D.E."/>
            <person name="Barker B.M."/>
            <person name="Sharpton T.J."/>
            <person name="Stajich J.E."/>
            <person name="Park D.J."/>
            <person name="Whiston E."/>
            <person name="Hung C.-Y."/>
            <person name="McMahan C."/>
            <person name="White J."/>
            <person name="Sykes S."/>
            <person name="Heiman D."/>
            <person name="Young S."/>
            <person name="Zeng Q."/>
            <person name="Abouelleil A."/>
            <person name="Aftuck L."/>
            <person name="Bessette D."/>
            <person name="Brown A."/>
            <person name="FitzGerald M."/>
            <person name="Lui A."/>
            <person name="Macdonald J.P."/>
            <person name="Priest M."/>
            <person name="Orbach M.J."/>
            <person name="Galgiani J.N."/>
            <person name="Kirkland T.N."/>
            <person name="Cole G.T."/>
            <person name="Birren B.W."/>
            <person name="Henn M.R."/>
            <person name="Taylor J.W."/>
            <person name="Rounsley S.D."/>
        </authorList>
    </citation>
    <scope>NUCLEOTIDE SEQUENCE [LARGE SCALE GENOMIC DNA]</scope>
    <source>
        <strain evidence="2">RMSCC 2394</strain>
    </source>
</reference>
<accession>A0A0J6YA12</accession>
<name>A0A0J6YA12_COCIT</name>
<sequence length="175" mass="18494">MDEEEEEEEEEEESRRADGEGGLYLAVAGVAGGCWASHSCCCAAAPATAEPPRSVNSRFVDAFPFCDSSVNNARPLQAKPYGFQPHAAGQSPPSAVFHMILAAAAVQLESFSLEFLSSRGEMTPAVHLSISLVLAASSCACRSGLSIPRLLLPPCCVAVQPLIFARNQVWCLVGP</sequence>
<evidence type="ECO:0000313" key="1">
    <source>
        <dbReference type="EMBL" id="KMP03879.1"/>
    </source>
</evidence>
<dbReference type="Proteomes" id="UP000054565">
    <property type="component" value="Unassembled WGS sequence"/>
</dbReference>
<dbReference type="AlphaFoldDB" id="A0A0J6YA12"/>
<organism evidence="1 2">
    <name type="scientific">Coccidioides immitis RMSCC 2394</name>
    <dbReference type="NCBI Taxonomy" id="404692"/>
    <lineage>
        <taxon>Eukaryota</taxon>
        <taxon>Fungi</taxon>
        <taxon>Dikarya</taxon>
        <taxon>Ascomycota</taxon>
        <taxon>Pezizomycotina</taxon>
        <taxon>Eurotiomycetes</taxon>
        <taxon>Eurotiomycetidae</taxon>
        <taxon>Onygenales</taxon>
        <taxon>Onygenaceae</taxon>
        <taxon>Coccidioides</taxon>
    </lineage>
</organism>
<gene>
    <name evidence="1" type="ORF">CIRG_03572</name>
</gene>
<proteinExistence type="predicted"/>
<protein>
    <submittedName>
        <fullName evidence="1">Uncharacterized protein</fullName>
    </submittedName>
</protein>